<name>A0A523XQ74_UNCT6</name>
<evidence type="ECO:0000313" key="2">
    <source>
        <dbReference type="Proteomes" id="UP000315534"/>
    </source>
</evidence>
<sequence length="255" mass="29529">MSLDAEGETAWDRSMEMEEAAEYQRQLDLFVRCSTEKGIELVKIGEIISELAHRTSFLDIGAGGGALTIPTSQSFGETTVVEPNEKQASFLRRRCPHFKVYSDLWEKVDLGSKRYDFVLCSHVLYYIGEGNWLTTIEKMYAHLEAGGRIAIVLQSPIGEVADFFNEFTHYDVKILELWRDLTHRYGDDAIEVRYFMNEIWTESLEDMVTIGLFLLIDARFKEFKDGIRQYFESHHKVAEGYRLMQDEILLVVKKL</sequence>
<dbReference type="SUPFAM" id="SSF53335">
    <property type="entry name" value="S-adenosyl-L-methionine-dependent methyltransferases"/>
    <property type="match status" value="1"/>
</dbReference>
<reference evidence="1 2" key="1">
    <citation type="submission" date="2019-03" db="EMBL/GenBank/DDBJ databases">
        <title>Metabolic potential of uncultured bacteria and archaea associated with petroleum seepage in deep-sea sediments.</title>
        <authorList>
            <person name="Dong X."/>
            <person name="Hubert C."/>
        </authorList>
    </citation>
    <scope>NUCLEOTIDE SEQUENCE [LARGE SCALE GENOMIC DNA]</scope>
    <source>
        <strain evidence="1">E29_bin36</strain>
    </source>
</reference>
<dbReference type="InterPro" id="IPR029063">
    <property type="entry name" value="SAM-dependent_MTases_sf"/>
</dbReference>
<comment type="caution">
    <text evidence="1">The sequence shown here is derived from an EMBL/GenBank/DDBJ whole genome shotgun (WGS) entry which is preliminary data.</text>
</comment>
<gene>
    <name evidence="1" type="ORF">E3J38_03985</name>
</gene>
<accession>A0A523XQ74</accession>
<dbReference type="GO" id="GO:0008168">
    <property type="term" value="F:methyltransferase activity"/>
    <property type="evidence" value="ECO:0007669"/>
    <property type="project" value="UniProtKB-KW"/>
</dbReference>
<keyword evidence="1" id="KW-0489">Methyltransferase</keyword>
<dbReference type="Pfam" id="PF13489">
    <property type="entry name" value="Methyltransf_23"/>
    <property type="match status" value="1"/>
</dbReference>
<evidence type="ECO:0000313" key="1">
    <source>
        <dbReference type="EMBL" id="TET81395.1"/>
    </source>
</evidence>
<dbReference type="GO" id="GO:0032259">
    <property type="term" value="P:methylation"/>
    <property type="evidence" value="ECO:0007669"/>
    <property type="project" value="UniProtKB-KW"/>
</dbReference>
<dbReference type="Proteomes" id="UP000315534">
    <property type="component" value="Unassembled WGS sequence"/>
</dbReference>
<protein>
    <submittedName>
        <fullName evidence="1">Class I SAM-dependent methyltransferase</fullName>
    </submittedName>
</protein>
<organism evidence="1 2">
    <name type="scientific">candidate division TA06 bacterium</name>
    <dbReference type="NCBI Taxonomy" id="2250710"/>
    <lineage>
        <taxon>Bacteria</taxon>
        <taxon>Bacteria division TA06</taxon>
    </lineage>
</organism>
<dbReference type="EMBL" id="SOIP01000244">
    <property type="protein sequence ID" value="TET81395.1"/>
    <property type="molecule type" value="Genomic_DNA"/>
</dbReference>
<keyword evidence="1" id="KW-0808">Transferase</keyword>
<dbReference type="AlphaFoldDB" id="A0A523XQ74"/>
<proteinExistence type="predicted"/>
<dbReference type="Gene3D" id="3.40.50.150">
    <property type="entry name" value="Vaccinia Virus protein VP39"/>
    <property type="match status" value="1"/>
</dbReference>
<dbReference type="CDD" id="cd02440">
    <property type="entry name" value="AdoMet_MTases"/>
    <property type="match status" value="1"/>
</dbReference>